<dbReference type="InterPro" id="IPR015421">
    <property type="entry name" value="PyrdxlP-dep_Trfase_major"/>
</dbReference>
<dbReference type="GO" id="GO:0051536">
    <property type="term" value="F:iron-sulfur cluster binding"/>
    <property type="evidence" value="ECO:0007669"/>
    <property type="project" value="UniProtKB-KW"/>
</dbReference>
<dbReference type="EC" id="2.8.1.7" evidence="3"/>
<dbReference type="Pfam" id="PF00266">
    <property type="entry name" value="Aminotran_5"/>
    <property type="match status" value="1"/>
</dbReference>
<dbReference type="PROSITE" id="PS00595">
    <property type="entry name" value="AA_TRANSFER_CLASS_5"/>
    <property type="match status" value="1"/>
</dbReference>
<dbReference type="PANTHER" id="PTHR11601">
    <property type="entry name" value="CYSTEINE DESULFURYLASE FAMILY MEMBER"/>
    <property type="match status" value="1"/>
</dbReference>
<dbReference type="InterPro" id="IPR015424">
    <property type="entry name" value="PyrdxlP-dep_Trfase"/>
</dbReference>
<evidence type="ECO:0000256" key="7">
    <source>
        <dbReference type="ARBA" id="ARBA00023004"/>
    </source>
</evidence>
<evidence type="ECO:0000256" key="6">
    <source>
        <dbReference type="ARBA" id="ARBA00022898"/>
    </source>
</evidence>
<keyword evidence="13" id="KW-1185">Reference proteome</keyword>
<reference evidence="12 13" key="1">
    <citation type="submission" date="2018-07" db="EMBL/GenBank/DDBJ databases">
        <title>Complete genome sequence of Flavobacterium psychrolimnae LMG 22018.</title>
        <authorList>
            <person name="Kim D.-U."/>
        </authorList>
    </citation>
    <scope>NUCLEOTIDE SEQUENCE [LARGE SCALE GENOMIC DNA]</scope>
    <source>
        <strain evidence="12 13">LMG 22018</strain>
    </source>
</reference>
<proteinExistence type="inferred from homology"/>
<dbReference type="PIRSF" id="PIRSF005572">
    <property type="entry name" value="NifS"/>
    <property type="match status" value="1"/>
</dbReference>
<dbReference type="InterPro" id="IPR000192">
    <property type="entry name" value="Aminotrans_V_dom"/>
</dbReference>
<keyword evidence="8" id="KW-0411">Iron-sulfur</keyword>
<protein>
    <recommendedName>
        <fullName evidence="3">cysteine desulfurase</fullName>
        <ecNumber evidence="3">2.8.1.7</ecNumber>
    </recommendedName>
</protein>
<dbReference type="Gene3D" id="3.40.640.10">
    <property type="entry name" value="Type I PLP-dependent aspartate aminotransferase-like (Major domain)"/>
    <property type="match status" value="1"/>
</dbReference>
<dbReference type="Gene3D" id="3.90.1150.10">
    <property type="entry name" value="Aspartate Aminotransferase, domain 1"/>
    <property type="match status" value="1"/>
</dbReference>
<dbReference type="GO" id="GO:0046872">
    <property type="term" value="F:metal ion binding"/>
    <property type="evidence" value="ECO:0007669"/>
    <property type="project" value="UniProtKB-KW"/>
</dbReference>
<evidence type="ECO:0000313" key="13">
    <source>
        <dbReference type="Proteomes" id="UP000253676"/>
    </source>
</evidence>
<evidence type="ECO:0000256" key="8">
    <source>
        <dbReference type="ARBA" id="ARBA00023014"/>
    </source>
</evidence>
<feature type="domain" description="Aminotransferase class V" evidence="11">
    <location>
        <begin position="7"/>
        <end position="363"/>
    </location>
</feature>
<dbReference type="Proteomes" id="UP000253676">
    <property type="component" value="Unassembled WGS sequence"/>
</dbReference>
<accession>A0A366AWY4</accession>
<dbReference type="InterPro" id="IPR016454">
    <property type="entry name" value="Cysteine_dSase"/>
</dbReference>
<evidence type="ECO:0000256" key="3">
    <source>
        <dbReference type="ARBA" id="ARBA00012239"/>
    </source>
</evidence>
<evidence type="ECO:0000259" key="11">
    <source>
        <dbReference type="Pfam" id="PF00266"/>
    </source>
</evidence>
<keyword evidence="7" id="KW-0408">Iron</keyword>
<evidence type="ECO:0000256" key="1">
    <source>
        <dbReference type="ARBA" id="ARBA00001933"/>
    </source>
</evidence>
<comment type="catalytic activity">
    <reaction evidence="9">
        <text>(sulfur carrier)-H + L-cysteine = (sulfur carrier)-SH + L-alanine</text>
        <dbReference type="Rhea" id="RHEA:43892"/>
        <dbReference type="Rhea" id="RHEA-COMP:14737"/>
        <dbReference type="Rhea" id="RHEA-COMP:14739"/>
        <dbReference type="ChEBI" id="CHEBI:29917"/>
        <dbReference type="ChEBI" id="CHEBI:35235"/>
        <dbReference type="ChEBI" id="CHEBI:57972"/>
        <dbReference type="ChEBI" id="CHEBI:64428"/>
        <dbReference type="EC" id="2.8.1.7"/>
    </reaction>
</comment>
<keyword evidence="6" id="KW-0663">Pyridoxal phosphate</keyword>
<evidence type="ECO:0000256" key="4">
    <source>
        <dbReference type="ARBA" id="ARBA00022679"/>
    </source>
</evidence>
<organism evidence="12 13">
    <name type="scientific">Flavobacterium psychrolimnae</name>
    <dbReference type="NCBI Taxonomy" id="249351"/>
    <lineage>
        <taxon>Bacteria</taxon>
        <taxon>Pseudomonadati</taxon>
        <taxon>Bacteroidota</taxon>
        <taxon>Flavobacteriia</taxon>
        <taxon>Flavobacteriales</taxon>
        <taxon>Flavobacteriaceae</taxon>
        <taxon>Flavobacterium</taxon>
    </lineage>
</organism>
<comment type="similarity">
    <text evidence="2">Belongs to the class-V pyridoxal-phosphate-dependent aminotransferase family. NifS/IscS subfamily.</text>
</comment>
<dbReference type="OrthoDB" id="9808002at2"/>
<dbReference type="InterPro" id="IPR015422">
    <property type="entry name" value="PyrdxlP-dep_Trfase_small"/>
</dbReference>
<gene>
    <name evidence="12" type="ORF">DR980_14280</name>
</gene>
<name>A0A366AWY4_9FLAO</name>
<dbReference type="GO" id="GO:0031071">
    <property type="term" value="F:cysteine desulfurase activity"/>
    <property type="evidence" value="ECO:0007669"/>
    <property type="project" value="UniProtKB-EC"/>
</dbReference>
<dbReference type="EMBL" id="QNUX01000015">
    <property type="protein sequence ID" value="RBN49246.1"/>
    <property type="molecule type" value="Genomic_DNA"/>
</dbReference>
<dbReference type="AlphaFoldDB" id="A0A366AWY4"/>
<dbReference type="InterPro" id="IPR020578">
    <property type="entry name" value="Aminotrans_V_PyrdxlP_BS"/>
</dbReference>
<comment type="cofactor">
    <cofactor evidence="1 10">
        <name>pyridoxal 5'-phosphate</name>
        <dbReference type="ChEBI" id="CHEBI:597326"/>
    </cofactor>
</comment>
<evidence type="ECO:0000256" key="9">
    <source>
        <dbReference type="ARBA" id="ARBA00050776"/>
    </source>
</evidence>
<comment type="caution">
    <text evidence="12">The sequence shown here is derived from an EMBL/GenBank/DDBJ whole genome shotgun (WGS) entry which is preliminary data.</text>
</comment>
<keyword evidence="4 12" id="KW-0808">Transferase</keyword>
<evidence type="ECO:0000256" key="10">
    <source>
        <dbReference type="RuleBase" id="RU004504"/>
    </source>
</evidence>
<dbReference type="SUPFAM" id="SSF53383">
    <property type="entry name" value="PLP-dependent transferases"/>
    <property type="match status" value="1"/>
</dbReference>
<dbReference type="PANTHER" id="PTHR11601:SF34">
    <property type="entry name" value="CYSTEINE DESULFURASE"/>
    <property type="match status" value="1"/>
</dbReference>
<keyword evidence="5" id="KW-0479">Metal-binding</keyword>
<sequence length="378" mass="40860">MPIQEIIYLDNNATTRIDNRVLDAMLPYFTDFYANANSSHLAGLSVNEAVEMASWQTAELIGAKPHEIVFTSGATEAINLAIRGLSTENRKQIITVTTEHKAILDTCIFMETIGFEVTYLPTKGNGMLDLGILAQAISEKTLLVLVMMANNEIGTLQEIKKIGEIAHSNGALFLCDATQAVGKIPIDVTDLGIDLMPFSAHKFYGPKGIGALFISNKAKIKLEPQITGGGQQKNKRSGTLNVPGIIGIGKACEIAKSEMEIDSQRIAILRDLLETELLKIKDSFVNGCTQNRLYNTLNICFPGVNAENLILALGNISVSNGSACSAVISKPSHVLKALGLSDENALSSIRFSLGRFTTFEEIETTIATISKLVQQLKS</sequence>
<evidence type="ECO:0000313" key="12">
    <source>
        <dbReference type="EMBL" id="RBN49246.1"/>
    </source>
</evidence>
<dbReference type="RefSeq" id="WP_113637365.1">
    <property type="nucleotide sequence ID" value="NZ_QNUX01000015.1"/>
</dbReference>
<evidence type="ECO:0000256" key="5">
    <source>
        <dbReference type="ARBA" id="ARBA00022723"/>
    </source>
</evidence>
<evidence type="ECO:0000256" key="2">
    <source>
        <dbReference type="ARBA" id="ARBA00006490"/>
    </source>
</evidence>